<dbReference type="GO" id="GO:0006352">
    <property type="term" value="P:DNA-templated transcription initiation"/>
    <property type="evidence" value="ECO:0007669"/>
    <property type="project" value="InterPro"/>
</dbReference>
<organism evidence="6 7">
    <name type="scientific">Candidatus Ryanbacteria bacterium RIFCSPHIGHO2_01_FULL_48_27</name>
    <dbReference type="NCBI Taxonomy" id="1802115"/>
    <lineage>
        <taxon>Bacteria</taxon>
        <taxon>Candidatus Ryaniibacteriota</taxon>
    </lineage>
</organism>
<dbReference type="CDD" id="cd06171">
    <property type="entry name" value="Sigma70_r4"/>
    <property type="match status" value="1"/>
</dbReference>
<accession>A0A1G2G6W5</accession>
<keyword evidence="4" id="KW-0804">Transcription</keyword>
<dbReference type="GO" id="GO:0003677">
    <property type="term" value="F:DNA binding"/>
    <property type="evidence" value="ECO:0007669"/>
    <property type="project" value="UniProtKB-KW"/>
</dbReference>
<keyword evidence="1" id="KW-0805">Transcription regulation</keyword>
<dbReference type="InterPro" id="IPR000943">
    <property type="entry name" value="RNA_pol_sigma70"/>
</dbReference>
<dbReference type="GO" id="GO:0016987">
    <property type="term" value="F:sigma factor activity"/>
    <property type="evidence" value="ECO:0007669"/>
    <property type="project" value="UniProtKB-KW"/>
</dbReference>
<reference evidence="6 7" key="1">
    <citation type="journal article" date="2016" name="Nat. Commun.">
        <title>Thousands of microbial genomes shed light on interconnected biogeochemical processes in an aquifer system.</title>
        <authorList>
            <person name="Anantharaman K."/>
            <person name="Brown C.T."/>
            <person name="Hug L.A."/>
            <person name="Sharon I."/>
            <person name="Castelle C.J."/>
            <person name="Probst A.J."/>
            <person name="Thomas B.C."/>
            <person name="Singh A."/>
            <person name="Wilkins M.J."/>
            <person name="Karaoz U."/>
            <person name="Brodie E.L."/>
            <person name="Williams K.H."/>
            <person name="Hubbard S.S."/>
            <person name="Banfield J.F."/>
        </authorList>
    </citation>
    <scope>NUCLEOTIDE SEQUENCE [LARGE SCALE GENOMIC DNA]</scope>
</reference>
<name>A0A1G2G6W5_9BACT</name>
<dbReference type="SUPFAM" id="SSF88659">
    <property type="entry name" value="Sigma3 and sigma4 domains of RNA polymerase sigma factors"/>
    <property type="match status" value="2"/>
</dbReference>
<evidence type="ECO:0000313" key="6">
    <source>
        <dbReference type="EMBL" id="OGZ45720.1"/>
    </source>
</evidence>
<feature type="domain" description="RNA polymerase sigma-70" evidence="5">
    <location>
        <begin position="208"/>
        <end position="234"/>
    </location>
</feature>
<dbReference type="AlphaFoldDB" id="A0A1G2G6W5"/>
<dbReference type="Pfam" id="PF04545">
    <property type="entry name" value="Sigma70_r4"/>
    <property type="match status" value="1"/>
</dbReference>
<evidence type="ECO:0000256" key="2">
    <source>
        <dbReference type="ARBA" id="ARBA00023082"/>
    </source>
</evidence>
<gene>
    <name evidence="6" type="ORF">A2756_02320</name>
</gene>
<dbReference type="Proteomes" id="UP000177785">
    <property type="component" value="Unassembled WGS sequence"/>
</dbReference>
<dbReference type="InterPro" id="IPR012845">
    <property type="entry name" value="RNA_pol_sigma_FliA_WhiG"/>
</dbReference>
<dbReference type="PANTHER" id="PTHR30385">
    <property type="entry name" value="SIGMA FACTOR F FLAGELLAR"/>
    <property type="match status" value="1"/>
</dbReference>
<dbReference type="NCBIfam" id="TIGR02937">
    <property type="entry name" value="sigma70-ECF"/>
    <property type="match status" value="1"/>
</dbReference>
<dbReference type="NCBIfam" id="NF005413">
    <property type="entry name" value="PRK06986.1"/>
    <property type="match status" value="1"/>
</dbReference>
<dbReference type="PANTHER" id="PTHR30385:SF7">
    <property type="entry name" value="RNA POLYMERASE SIGMA FACTOR FLIA"/>
    <property type="match status" value="1"/>
</dbReference>
<dbReference type="InterPro" id="IPR014284">
    <property type="entry name" value="RNA_pol_sigma-70_dom"/>
</dbReference>
<evidence type="ECO:0000256" key="1">
    <source>
        <dbReference type="ARBA" id="ARBA00023015"/>
    </source>
</evidence>
<dbReference type="Gene3D" id="1.10.1740.10">
    <property type="match status" value="1"/>
</dbReference>
<dbReference type="InterPro" id="IPR013325">
    <property type="entry name" value="RNA_pol_sigma_r2"/>
</dbReference>
<dbReference type="InterPro" id="IPR007627">
    <property type="entry name" value="RNA_pol_sigma70_r2"/>
</dbReference>
<protein>
    <recommendedName>
        <fullName evidence="5">RNA polymerase sigma-70 domain-containing protein</fullName>
    </recommendedName>
</protein>
<dbReference type="NCBIfam" id="TIGR02479">
    <property type="entry name" value="FliA_WhiG"/>
    <property type="match status" value="1"/>
</dbReference>
<keyword evidence="3" id="KW-0238">DNA-binding</keyword>
<dbReference type="Pfam" id="PF04542">
    <property type="entry name" value="Sigma70_r2"/>
    <property type="match status" value="1"/>
</dbReference>
<comment type="caution">
    <text evidence="6">The sequence shown here is derived from an EMBL/GenBank/DDBJ whole genome shotgun (WGS) entry which is preliminary data.</text>
</comment>
<dbReference type="STRING" id="1802115.A2756_02320"/>
<keyword evidence="2" id="KW-0731">Sigma factor</keyword>
<dbReference type="EMBL" id="MHNL01000005">
    <property type="protein sequence ID" value="OGZ45720.1"/>
    <property type="molecule type" value="Genomic_DNA"/>
</dbReference>
<proteinExistence type="predicted"/>
<sequence>MSKHHSNGSPPESKNGALPLSNDEFIGAYTPLVRLIAERIHQRLPPGVDLESLIHAGIVGILEAKARFDPKRGAVFQTYARYRIQGEIMEYLRSLDWVSRSIRHWRRRVESAKKRMVDRVHRQTTEEEVAEELGISLEAYFRIDAKLDQAIMVALEDVNMIDRTHPSIEGPETIVERASLLERLVVCREELPERERLVIALYYEEELTLQEIAEILGVTEGRICQIHTTALLFLRDIFDEPSVKKSAAVPPVSTGDEIAADLLFLLEDTPPLDTEDIVQSLQTLFDDP</sequence>
<dbReference type="Gene3D" id="1.20.140.160">
    <property type="match status" value="1"/>
</dbReference>
<dbReference type="PRINTS" id="PR00046">
    <property type="entry name" value="SIGMA70FCT"/>
</dbReference>
<dbReference type="PROSITE" id="PS00716">
    <property type="entry name" value="SIGMA70_2"/>
    <property type="match status" value="1"/>
</dbReference>
<dbReference type="InterPro" id="IPR013324">
    <property type="entry name" value="RNA_pol_sigma_r3/r4-like"/>
</dbReference>
<dbReference type="InterPro" id="IPR007630">
    <property type="entry name" value="RNA_pol_sigma70_r4"/>
</dbReference>
<dbReference type="SUPFAM" id="SSF88946">
    <property type="entry name" value="Sigma2 domain of RNA polymerase sigma factors"/>
    <property type="match status" value="1"/>
</dbReference>
<evidence type="ECO:0000313" key="7">
    <source>
        <dbReference type="Proteomes" id="UP000177785"/>
    </source>
</evidence>
<evidence type="ECO:0000256" key="3">
    <source>
        <dbReference type="ARBA" id="ARBA00023125"/>
    </source>
</evidence>
<evidence type="ECO:0000256" key="4">
    <source>
        <dbReference type="ARBA" id="ARBA00023163"/>
    </source>
</evidence>
<evidence type="ECO:0000259" key="5">
    <source>
        <dbReference type="PROSITE" id="PS00716"/>
    </source>
</evidence>
<dbReference type="GO" id="GO:0003899">
    <property type="term" value="F:DNA-directed RNA polymerase activity"/>
    <property type="evidence" value="ECO:0007669"/>
    <property type="project" value="InterPro"/>
</dbReference>